<reference evidence="1 2" key="1">
    <citation type="journal article" date="2019" name="Int. J. Syst. Evol. Microbiol.">
        <title>Photorhabdus khanii subsp. guanajuatensis subsp. nov., isolated from Heterorhabditis atacamensis, and Photorhabdus luminescens subsp. mexicana subsp. nov., isolated from Heterorhabditis mexicana entomopathogenic nematodes.</title>
        <authorList>
            <person name="Machado R.A.R."/>
            <person name="Bruno P."/>
            <person name="Arce C.C.M."/>
            <person name="Liechti N."/>
            <person name="Kohler A."/>
            <person name="Bernal J."/>
            <person name="Bruggmann R."/>
            <person name="Turlings T.C.J."/>
        </authorList>
    </citation>
    <scope>NUCLEOTIDE SEQUENCE [LARGE SCALE GENOMIC DNA]</scope>
    <source>
        <strain evidence="1 2">MEX47-22</strain>
    </source>
</reference>
<accession>A0A4R4IVJ9</accession>
<dbReference type="Proteomes" id="UP000295550">
    <property type="component" value="Unassembled WGS sequence"/>
</dbReference>
<evidence type="ECO:0000313" key="2">
    <source>
        <dbReference type="Proteomes" id="UP000295550"/>
    </source>
</evidence>
<evidence type="ECO:0000313" key="1">
    <source>
        <dbReference type="EMBL" id="TDB44279.1"/>
    </source>
</evidence>
<proteinExistence type="predicted"/>
<gene>
    <name evidence="1" type="ORF">C5468_22425</name>
</gene>
<comment type="caution">
    <text evidence="1">The sequence shown here is derived from an EMBL/GenBank/DDBJ whole genome shotgun (WGS) entry which is preliminary data.</text>
</comment>
<organism evidence="1 2">
    <name type="scientific">Photorhabdus luminescens subsp. mexicana</name>
    <dbReference type="NCBI Taxonomy" id="2100167"/>
    <lineage>
        <taxon>Bacteria</taxon>
        <taxon>Pseudomonadati</taxon>
        <taxon>Pseudomonadota</taxon>
        <taxon>Gammaproteobacteria</taxon>
        <taxon>Enterobacterales</taxon>
        <taxon>Morganellaceae</taxon>
        <taxon>Photorhabdus</taxon>
    </lineage>
</organism>
<protein>
    <submittedName>
        <fullName evidence="1">Uncharacterized protein</fullName>
    </submittedName>
</protein>
<sequence>MYSDYTAVWFPLFHHTGLCQHSYSYFRGLLSDIECKNSWQLEKAHLMAFSIYRSVPIGMLMQLAISCGNMSLNIWVSPHH</sequence>
<dbReference type="AlphaFoldDB" id="A0A4R4IVJ9"/>
<dbReference type="EMBL" id="PUJX01000037">
    <property type="protein sequence ID" value="TDB44279.1"/>
    <property type="molecule type" value="Genomic_DNA"/>
</dbReference>
<name>A0A4R4IVJ9_PHOLU</name>